<protein>
    <submittedName>
        <fullName evidence="1">Uncharacterized protein</fullName>
    </submittedName>
</protein>
<organism evidence="1 2">
    <name type="scientific">Trifolium medium</name>
    <dbReference type="NCBI Taxonomy" id="97028"/>
    <lineage>
        <taxon>Eukaryota</taxon>
        <taxon>Viridiplantae</taxon>
        <taxon>Streptophyta</taxon>
        <taxon>Embryophyta</taxon>
        <taxon>Tracheophyta</taxon>
        <taxon>Spermatophyta</taxon>
        <taxon>Magnoliopsida</taxon>
        <taxon>eudicotyledons</taxon>
        <taxon>Gunneridae</taxon>
        <taxon>Pentapetalae</taxon>
        <taxon>rosids</taxon>
        <taxon>fabids</taxon>
        <taxon>Fabales</taxon>
        <taxon>Fabaceae</taxon>
        <taxon>Papilionoideae</taxon>
        <taxon>50 kb inversion clade</taxon>
        <taxon>NPAAA clade</taxon>
        <taxon>Hologalegina</taxon>
        <taxon>IRL clade</taxon>
        <taxon>Trifolieae</taxon>
        <taxon>Trifolium</taxon>
    </lineage>
</organism>
<reference evidence="1 2" key="1">
    <citation type="journal article" date="2018" name="Front. Plant Sci.">
        <title>Red Clover (Trifolium pratense) and Zigzag Clover (T. medium) - A Picture of Genomic Similarities and Differences.</title>
        <authorList>
            <person name="Dluhosova J."/>
            <person name="Istvanek J."/>
            <person name="Nedelnik J."/>
            <person name="Repkova J."/>
        </authorList>
    </citation>
    <scope>NUCLEOTIDE SEQUENCE [LARGE SCALE GENOMIC DNA]</scope>
    <source>
        <strain evidence="2">cv. 10/8</strain>
        <tissue evidence="1">Leaf</tissue>
    </source>
</reference>
<dbReference type="EMBL" id="LXQA010137481">
    <property type="protein sequence ID" value="MCI23712.1"/>
    <property type="molecule type" value="Genomic_DNA"/>
</dbReference>
<evidence type="ECO:0000313" key="1">
    <source>
        <dbReference type="EMBL" id="MCI23712.1"/>
    </source>
</evidence>
<evidence type="ECO:0000313" key="2">
    <source>
        <dbReference type="Proteomes" id="UP000265520"/>
    </source>
</evidence>
<keyword evidence="2" id="KW-1185">Reference proteome</keyword>
<dbReference type="Proteomes" id="UP000265520">
    <property type="component" value="Unassembled WGS sequence"/>
</dbReference>
<accession>A0A392QIN8</accession>
<sequence>MSGVGTPAYAFGGEGVKFEWRFTLLWVDWGGVVVLHGAG</sequence>
<proteinExistence type="predicted"/>
<dbReference type="AlphaFoldDB" id="A0A392QIN8"/>
<comment type="caution">
    <text evidence="1">The sequence shown here is derived from an EMBL/GenBank/DDBJ whole genome shotgun (WGS) entry which is preliminary data.</text>
</comment>
<name>A0A392QIN8_9FABA</name>
<feature type="non-terminal residue" evidence="1">
    <location>
        <position position="39"/>
    </location>
</feature>